<feature type="transmembrane region" description="Helical" evidence="1">
    <location>
        <begin position="95"/>
        <end position="113"/>
    </location>
</feature>
<evidence type="ECO:0000313" key="3">
    <source>
        <dbReference type="Proteomes" id="UP000255355"/>
    </source>
</evidence>
<evidence type="ECO:0000256" key="1">
    <source>
        <dbReference type="SAM" id="Phobius"/>
    </source>
</evidence>
<comment type="caution">
    <text evidence="2">The sequence shown here is derived from an EMBL/GenBank/DDBJ whole genome shotgun (WGS) entry which is preliminary data.</text>
</comment>
<keyword evidence="1" id="KW-0472">Membrane</keyword>
<dbReference type="Proteomes" id="UP000255355">
    <property type="component" value="Unassembled WGS sequence"/>
</dbReference>
<name>A0A370GMC9_9NOCA</name>
<accession>A0A370GMC9</accession>
<dbReference type="GO" id="GO:0005886">
    <property type="term" value="C:plasma membrane"/>
    <property type="evidence" value="ECO:0007669"/>
    <property type="project" value="TreeGrafter"/>
</dbReference>
<dbReference type="GO" id="GO:1901530">
    <property type="term" value="P:response to hypochlorite"/>
    <property type="evidence" value="ECO:0007669"/>
    <property type="project" value="TreeGrafter"/>
</dbReference>
<proteinExistence type="predicted"/>
<dbReference type="PANTHER" id="PTHR40106:SF1">
    <property type="entry name" value="INNER MEMBRANE PROTEIN RCLC"/>
    <property type="match status" value="1"/>
</dbReference>
<organism evidence="2 3">
    <name type="scientific">Nocardia mexicana</name>
    <dbReference type="NCBI Taxonomy" id="279262"/>
    <lineage>
        <taxon>Bacteria</taxon>
        <taxon>Bacillati</taxon>
        <taxon>Actinomycetota</taxon>
        <taxon>Actinomycetes</taxon>
        <taxon>Mycobacteriales</taxon>
        <taxon>Nocardiaceae</taxon>
        <taxon>Nocardia</taxon>
    </lineage>
</organism>
<protein>
    <submittedName>
        <fullName evidence="2">Putative membrane protein YkgB</fullName>
    </submittedName>
</protein>
<keyword evidence="1" id="KW-1133">Transmembrane helix</keyword>
<keyword evidence="3" id="KW-1185">Reference proteome</keyword>
<dbReference type="PANTHER" id="PTHR40106">
    <property type="entry name" value="INNER MEMBRANE PROTEIN RCLC"/>
    <property type="match status" value="1"/>
</dbReference>
<dbReference type="STRING" id="1210089.GCA_001613165_07934"/>
<dbReference type="Pfam" id="PF04224">
    <property type="entry name" value="DUF417"/>
    <property type="match status" value="1"/>
</dbReference>
<keyword evidence="1" id="KW-0812">Transmembrane</keyword>
<dbReference type="InterPro" id="IPR007339">
    <property type="entry name" value="RclC-like"/>
</dbReference>
<feature type="transmembrane region" description="Helical" evidence="1">
    <location>
        <begin position="125"/>
        <end position="147"/>
    </location>
</feature>
<gene>
    <name evidence="2" type="ORF">DFR68_11540</name>
</gene>
<feature type="transmembrane region" description="Helical" evidence="1">
    <location>
        <begin position="60"/>
        <end position="88"/>
    </location>
</feature>
<sequence length="166" mass="17727">MFIAALSRPLRTTAVQTISTGIVRYSLVLVLAWLGAMKFFTYEAEGIESLVANSPLMSWLYRFLSVQGLSNLLGVIEIGLAALIALWWLMPRISALASAGAVAMFLITLSFMITTPDVWQPGYGFPFLGAGAAFLIKDAVLLGAAAVTAAESFTRARAPIPSTGPR</sequence>
<reference evidence="2 3" key="1">
    <citation type="submission" date="2018-07" db="EMBL/GenBank/DDBJ databases">
        <title>Genomic Encyclopedia of Type Strains, Phase IV (KMG-IV): sequencing the most valuable type-strain genomes for metagenomic binning, comparative biology and taxonomic classification.</title>
        <authorList>
            <person name="Goeker M."/>
        </authorList>
    </citation>
    <scope>NUCLEOTIDE SEQUENCE [LARGE SCALE GENOMIC DNA]</scope>
    <source>
        <strain evidence="2 3">DSM 44952</strain>
    </source>
</reference>
<dbReference type="AlphaFoldDB" id="A0A370GMC9"/>
<feature type="transmembrane region" description="Helical" evidence="1">
    <location>
        <begin position="21"/>
        <end position="40"/>
    </location>
</feature>
<dbReference type="EMBL" id="QQAZ01000015">
    <property type="protein sequence ID" value="RDI44888.1"/>
    <property type="molecule type" value="Genomic_DNA"/>
</dbReference>
<evidence type="ECO:0000313" key="2">
    <source>
        <dbReference type="EMBL" id="RDI44888.1"/>
    </source>
</evidence>